<name>A0ABY0FF00_9NEIS</name>
<dbReference type="PANTHER" id="PTHR35567">
    <property type="entry name" value="MALATE DEHYDROGENASE (AFU_ORTHOLOGUE AFUA_2G13800)"/>
    <property type="match status" value="1"/>
</dbReference>
<evidence type="ECO:0000313" key="3">
    <source>
        <dbReference type="Proteomes" id="UP000290682"/>
    </source>
</evidence>
<dbReference type="EMBL" id="REGR01000002">
    <property type="protein sequence ID" value="RXZ44875.1"/>
    <property type="molecule type" value="Genomic_DNA"/>
</dbReference>
<protein>
    <submittedName>
        <fullName evidence="2">DUF3455 domain-containing protein</fullName>
    </submittedName>
</protein>
<evidence type="ECO:0000313" key="2">
    <source>
        <dbReference type="EMBL" id="RXZ44875.1"/>
    </source>
</evidence>
<accession>A0ABY0FF00</accession>
<dbReference type="RefSeq" id="WP_129211389.1">
    <property type="nucleotide sequence ID" value="NZ_REGR01000002.1"/>
</dbReference>
<dbReference type="Proteomes" id="UP000290682">
    <property type="component" value="Unassembled WGS sequence"/>
</dbReference>
<evidence type="ECO:0000256" key="1">
    <source>
        <dbReference type="SAM" id="SignalP"/>
    </source>
</evidence>
<keyword evidence="3" id="KW-1185">Reference proteome</keyword>
<comment type="caution">
    <text evidence="2">The sequence shown here is derived from an EMBL/GenBank/DDBJ whole genome shotgun (WGS) entry which is preliminary data.</text>
</comment>
<keyword evidence="1" id="KW-0732">Signal</keyword>
<proteinExistence type="predicted"/>
<sequence length="174" mass="18798">MKKNTLISVLMIASLPAMAAVDNAQLPENIRVPGGHVEKLQVQGEGKIIYVCSAKAGAPGQYEWTLLQPQATLYNALRQPVGQYYAGPRWDLNDGSQAVGKPVAGMTAQGGIPLQLVKIDETRGEGALRNTSYVQRLATQGGLPPTSLCDKINDRAVEEVPYKATYVFYQPSKP</sequence>
<feature type="chain" id="PRO_5047349727" evidence="1">
    <location>
        <begin position="20"/>
        <end position="174"/>
    </location>
</feature>
<dbReference type="Pfam" id="PF11937">
    <property type="entry name" value="DUF3455"/>
    <property type="match status" value="1"/>
</dbReference>
<reference evidence="2 3" key="1">
    <citation type="submission" date="2018-10" db="EMBL/GenBank/DDBJ databases">
        <title>Draft genome of Fastidiocella sp. strain 375T, a bacterium isolated from a karstic cave dripping water.</title>
        <authorList>
            <person name="Coelho C."/>
            <person name="Verissimo A."/>
            <person name="Tiago I."/>
        </authorList>
    </citation>
    <scope>NUCLEOTIDE SEQUENCE [LARGE SCALE GENOMIC DNA]</scope>
    <source>
        <strain evidence="2 3">CAVE-375</strain>
    </source>
</reference>
<gene>
    <name evidence="2" type="ORF">EBB06_02990</name>
</gene>
<organism evidence="2 3">
    <name type="scientific">Crenobacter cavernae</name>
    <dbReference type="NCBI Taxonomy" id="2290923"/>
    <lineage>
        <taxon>Bacteria</taxon>
        <taxon>Pseudomonadati</taxon>
        <taxon>Pseudomonadota</taxon>
        <taxon>Betaproteobacteria</taxon>
        <taxon>Neisseriales</taxon>
        <taxon>Neisseriaceae</taxon>
        <taxon>Crenobacter</taxon>
    </lineage>
</organism>
<feature type="signal peptide" evidence="1">
    <location>
        <begin position="1"/>
        <end position="19"/>
    </location>
</feature>
<dbReference type="InterPro" id="IPR021851">
    <property type="entry name" value="DUF3455"/>
</dbReference>
<dbReference type="PANTHER" id="PTHR35567:SF1">
    <property type="entry name" value="CONSERVED FUNGAL PROTEIN (AFU_ORTHOLOGUE AFUA_1G14230)"/>
    <property type="match status" value="1"/>
</dbReference>